<keyword evidence="5" id="KW-0539">Nucleus</keyword>
<evidence type="ECO:0000313" key="7">
    <source>
        <dbReference type="EMBL" id="GMI34102.1"/>
    </source>
</evidence>
<evidence type="ECO:0000256" key="2">
    <source>
        <dbReference type="ARBA" id="ARBA00004584"/>
    </source>
</evidence>
<evidence type="ECO:0000256" key="3">
    <source>
        <dbReference type="ARBA" id="ARBA00007321"/>
    </source>
</evidence>
<dbReference type="AlphaFoldDB" id="A0A9W7G3D3"/>
<dbReference type="GO" id="GO:0005634">
    <property type="term" value="C:nucleus"/>
    <property type="evidence" value="ECO:0007669"/>
    <property type="project" value="UniProtKB-SubCell"/>
</dbReference>
<gene>
    <name evidence="7" type="ORF">TrCOL_g1352</name>
</gene>
<dbReference type="GO" id="GO:0000776">
    <property type="term" value="C:kinetochore"/>
    <property type="evidence" value="ECO:0007669"/>
    <property type="project" value="InterPro"/>
</dbReference>
<evidence type="ECO:0000256" key="5">
    <source>
        <dbReference type="ARBA" id="ARBA00023242"/>
    </source>
</evidence>
<proteinExistence type="inferred from homology"/>
<evidence type="ECO:0000256" key="4">
    <source>
        <dbReference type="ARBA" id="ARBA00022454"/>
    </source>
</evidence>
<dbReference type="OrthoDB" id="10615924at2759"/>
<accession>A0A9W7G3D3</accession>
<evidence type="ECO:0000256" key="1">
    <source>
        <dbReference type="ARBA" id="ARBA00004123"/>
    </source>
</evidence>
<name>A0A9W7G3D3_9STRA</name>
<comment type="subcellular location">
    <subcellularLocation>
        <location evidence="2">Chromosome</location>
        <location evidence="2">Centromere</location>
    </subcellularLocation>
    <subcellularLocation>
        <location evidence="1">Nucleus</location>
    </subcellularLocation>
</comment>
<dbReference type="EMBL" id="BRYA01000038">
    <property type="protein sequence ID" value="GMI34102.1"/>
    <property type="molecule type" value="Genomic_DNA"/>
</dbReference>
<sequence>MSGLGGFSRGFEDAVSSSDGSSDEVDFDLVSNLAHSPMLAEETHNFLVNDVVMPMVRRSLKRKLLEGRGDGVELNDGHESVMDNVVSSSIKHISLSALYSTLNEGLEMVDLATVLKSDSADKHRPAYLHPYDDGDLSDALKSSLMQAEAVALTKDTEEEGRKREVQNLVNAEVATGISTYIYTQPDGEEVYVVRFDIFPSREDPASTYYAFLELVSVDDDTPVPWVGVRFGAHTAPEFVDVKGVAKQFLGEDGIVDVKDPGIKGKITDFCWEVYKRLWGYEARRCVGERLLASGGGEGGITGLHDKPWELVSFLVPGSLTTELKFAFDEPTSKLPTRVKVELIRDDEVVGGEEEKKHKAWIGKVCKEEGLDGVFKVVEYIGQLEG</sequence>
<organism evidence="7 8">
    <name type="scientific">Triparma columacea</name>
    <dbReference type="NCBI Taxonomy" id="722753"/>
    <lineage>
        <taxon>Eukaryota</taxon>
        <taxon>Sar</taxon>
        <taxon>Stramenopiles</taxon>
        <taxon>Ochrophyta</taxon>
        <taxon>Bolidophyceae</taxon>
        <taxon>Parmales</taxon>
        <taxon>Triparmaceae</taxon>
        <taxon>Triparma</taxon>
    </lineage>
</organism>
<dbReference type="Proteomes" id="UP001165065">
    <property type="component" value="Unassembled WGS sequence"/>
</dbReference>
<protein>
    <submittedName>
        <fullName evidence="7">Uncharacterized protein</fullName>
    </submittedName>
</protein>
<reference evidence="8" key="1">
    <citation type="journal article" date="2023" name="Commun. Biol.">
        <title>Genome analysis of Parmales, the sister group of diatoms, reveals the evolutionary specialization of diatoms from phago-mixotrophs to photoautotrophs.</title>
        <authorList>
            <person name="Ban H."/>
            <person name="Sato S."/>
            <person name="Yoshikawa S."/>
            <person name="Yamada K."/>
            <person name="Nakamura Y."/>
            <person name="Ichinomiya M."/>
            <person name="Sato N."/>
            <person name="Blanc-Mathieu R."/>
            <person name="Endo H."/>
            <person name="Kuwata A."/>
            <person name="Ogata H."/>
        </authorList>
    </citation>
    <scope>NUCLEOTIDE SEQUENCE [LARGE SCALE GENOMIC DNA]</scope>
</reference>
<evidence type="ECO:0000256" key="6">
    <source>
        <dbReference type="ARBA" id="ARBA00023328"/>
    </source>
</evidence>
<keyword evidence="8" id="KW-1185">Reference proteome</keyword>
<keyword evidence="6" id="KW-0137">Centromere</keyword>
<comment type="similarity">
    <text evidence="3">Belongs to the CENP-O/MCM21 family.</text>
</comment>
<dbReference type="InterPro" id="IPR018464">
    <property type="entry name" value="CENP-O"/>
</dbReference>
<dbReference type="Pfam" id="PF09496">
    <property type="entry name" value="CENP-O"/>
    <property type="match status" value="1"/>
</dbReference>
<comment type="caution">
    <text evidence="7">The sequence shown here is derived from an EMBL/GenBank/DDBJ whole genome shotgun (WGS) entry which is preliminary data.</text>
</comment>
<keyword evidence="4" id="KW-0158">Chromosome</keyword>
<evidence type="ECO:0000313" key="8">
    <source>
        <dbReference type="Proteomes" id="UP001165065"/>
    </source>
</evidence>